<evidence type="ECO:0000313" key="7">
    <source>
        <dbReference type="Proteomes" id="UP001085076"/>
    </source>
</evidence>
<keyword evidence="7" id="KW-1185">Reference proteome</keyword>
<evidence type="ECO:0000259" key="5">
    <source>
        <dbReference type="PROSITE" id="PS51005"/>
    </source>
</evidence>
<dbReference type="InterPro" id="IPR003441">
    <property type="entry name" value="NAC-dom"/>
</dbReference>
<keyword evidence="4" id="KW-0539">Nucleus</keyword>
<dbReference type="Proteomes" id="UP001085076">
    <property type="component" value="Unassembled WGS sequence"/>
</dbReference>
<dbReference type="PANTHER" id="PTHR31719">
    <property type="entry name" value="NAC TRANSCRIPTION FACTOR 56"/>
    <property type="match status" value="1"/>
</dbReference>
<evidence type="ECO:0000313" key="6">
    <source>
        <dbReference type="EMBL" id="KAJ0959741.1"/>
    </source>
</evidence>
<dbReference type="GO" id="GO:0006355">
    <property type="term" value="P:regulation of DNA-templated transcription"/>
    <property type="evidence" value="ECO:0007669"/>
    <property type="project" value="InterPro"/>
</dbReference>
<feature type="domain" description="NAC" evidence="5">
    <location>
        <begin position="6"/>
        <end position="156"/>
    </location>
</feature>
<name>A0A9D5BSB4_9LILI</name>
<dbReference type="OrthoDB" id="695854at2759"/>
<proteinExistence type="predicted"/>
<dbReference type="Gene3D" id="2.170.150.80">
    <property type="entry name" value="NAC domain"/>
    <property type="match status" value="1"/>
</dbReference>
<dbReference type="GO" id="GO:0003677">
    <property type="term" value="F:DNA binding"/>
    <property type="evidence" value="ECO:0007669"/>
    <property type="project" value="UniProtKB-KW"/>
</dbReference>
<dbReference type="SUPFAM" id="SSF101941">
    <property type="entry name" value="NAC domain"/>
    <property type="match status" value="1"/>
</dbReference>
<keyword evidence="3" id="KW-0804">Transcription</keyword>
<dbReference type="PROSITE" id="PS51005">
    <property type="entry name" value="NAC"/>
    <property type="match status" value="1"/>
</dbReference>
<accession>A0A9D5BSB4</accession>
<dbReference type="Pfam" id="PF02365">
    <property type="entry name" value="NAM"/>
    <property type="match status" value="1"/>
</dbReference>
<organism evidence="6 7">
    <name type="scientific">Dioscorea zingiberensis</name>
    <dbReference type="NCBI Taxonomy" id="325984"/>
    <lineage>
        <taxon>Eukaryota</taxon>
        <taxon>Viridiplantae</taxon>
        <taxon>Streptophyta</taxon>
        <taxon>Embryophyta</taxon>
        <taxon>Tracheophyta</taxon>
        <taxon>Spermatophyta</taxon>
        <taxon>Magnoliopsida</taxon>
        <taxon>Liliopsida</taxon>
        <taxon>Dioscoreales</taxon>
        <taxon>Dioscoreaceae</taxon>
        <taxon>Dioscorea</taxon>
    </lineage>
</organism>
<evidence type="ECO:0000256" key="1">
    <source>
        <dbReference type="ARBA" id="ARBA00023015"/>
    </source>
</evidence>
<reference evidence="6 7" key="1">
    <citation type="journal article" date="2022" name="Hortic Res">
        <title>The genome of Dioscorea zingiberensis sheds light on the biosynthesis, origin and evolution of the medicinally important diosgenin saponins.</title>
        <authorList>
            <person name="Li Y."/>
            <person name="Tan C."/>
            <person name="Li Z."/>
            <person name="Guo J."/>
            <person name="Li S."/>
            <person name="Chen X."/>
            <person name="Wang C."/>
            <person name="Dai X."/>
            <person name="Yang H."/>
            <person name="Song W."/>
            <person name="Hou L."/>
            <person name="Xu J."/>
            <person name="Tong Z."/>
            <person name="Xu A."/>
            <person name="Yuan X."/>
            <person name="Wang W."/>
            <person name="Yang Q."/>
            <person name="Chen L."/>
            <person name="Sun Z."/>
            <person name="Wang K."/>
            <person name="Pan B."/>
            <person name="Chen J."/>
            <person name="Bao Y."/>
            <person name="Liu F."/>
            <person name="Qi X."/>
            <person name="Gang D.R."/>
            <person name="Wen J."/>
            <person name="Li J."/>
        </authorList>
    </citation>
    <scope>NUCLEOTIDE SEQUENCE [LARGE SCALE GENOMIC DNA]</scope>
    <source>
        <strain evidence="6">Dzin_1.0</strain>
    </source>
</reference>
<keyword evidence="1" id="KW-0805">Transcription regulation</keyword>
<dbReference type="InterPro" id="IPR036093">
    <property type="entry name" value="NAC_dom_sf"/>
</dbReference>
<protein>
    <recommendedName>
        <fullName evidence="5">NAC domain-containing protein</fullName>
    </recommendedName>
</protein>
<evidence type="ECO:0000256" key="4">
    <source>
        <dbReference type="ARBA" id="ARBA00023242"/>
    </source>
</evidence>
<dbReference type="PANTHER" id="PTHR31719:SF179">
    <property type="entry name" value="OS08G0148400 PROTEIN"/>
    <property type="match status" value="1"/>
</dbReference>
<gene>
    <name evidence="6" type="ORF">J5N97_000587</name>
</gene>
<evidence type="ECO:0000256" key="2">
    <source>
        <dbReference type="ARBA" id="ARBA00023125"/>
    </source>
</evidence>
<evidence type="ECO:0000256" key="3">
    <source>
        <dbReference type="ARBA" id="ARBA00023163"/>
    </source>
</evidence>
<dbReference type="AlphaFoldDB" id="A0A9D5BSB4"/>
<comment type="caution">
    <text evidence="6">The sequence shown here is derived from an EMBL/GenBank/DDBJ whole genome shotgun (WGS) entry which is preliminary data.</text>
</comment>
<sequence length="165" mass="18974">MEELWIPPGFTFTPDDPTVIDYLKKKVDGVSNPHADLILEENIYAIPPWDLRKDVKYPLRGDCAIFYYALAERKGGKSQRLQRTVGDAGHWHMTGKRMDIVHGGSVIGYKTALKFHLTGSGKGVPSDWLMTEFRLNYEPNECQNEKELVICKIYKTIRGRSWEQE</sequence>
<dbReference type="EMBL" id="JAGGNH010000178">
    <property type="protein sequence ID" value="KAJ0959741.1"/>
    <property type="molecule type" value="Genomic_DNA"/>
</dbReference>
<keyword evidence="2" id="KW-0238">DNA-binding</keyword>